<name>A0ABD3RJQ0_9LAMI</name>
<keyword evidence="2" id="KW-1185">Reference proteome</keyword>
<dbReference type="Proteomes" id="UP001634393">
    <property type="component" value="Unassembled WGS sequence"/>
</dbReference>
<protein>
    <submittedName>
        <fullName evidence="1">Uncharacterized protein</fullName>
    </submittedName>
</protein>
<organism evidence="1 2">
    <name type="scientific">Penstemon smallii</name>
    <dbReference type="NCBI Taxonomy" id="265156"/>
    <lineage>
        <taxon>Eukaryota</taxon>
        <taxon>Viridiplantae</taxon>
        <taxon>Streptophyta</taxon>
        <taxon>Embryophyta</taxon>
        <taxon>Tracheophyta</taxon>
        <taxon>Spermatophyta</taxon>
        <taxon>Magnoliopsida</taxon>
        <taxon>eudicotyledons</taxon>
        <taxon>Gunneridae</taxon>
        <taxon>Pentapetalae</taxon>
        <taxon>asterids</taxon>
        <taxon>lamiids</taxon>
        <taxon>Lamiales</taxon>
        <taxon>Plantaginaceae</taxon>
        <taxon>Cheloneae</taxon>
        <taxon>Penstemon</taxon>
    </lineage>
</organism>
<sequence>MFSILRYIYFSNFIRFLLSF</sequence>
<dbReference type="EMBL" id="JBJXBP010000008">
    <property type="protein sequence ID" value="KAL3813222.1"/>
    <property type="molecule type" value="Genomic_DNA"/>
</dbReference>
<dbReference type="AlphaFoldDB" id="A0ABD3RJQ0"/>
<reference evidence="1 2" key="1">
    <citation type="submission" date="2024-12" db="EMBL/GenBank/DDBJ databases">
        <title>The unique morphological basis and parallel evolutionary history of personate flowers in Penstemon.</title>
        <authorList>
            <person name="Depatie T.H."/>
            <person name="Wessinger C.A."/>
        </authorList>
    </citation>
    <scope>NUCLEOTIDE SEQUENCE [LARGE SCALE GENOMIC DNA]</scope>
    <source>
        <strain evidence="1">WTNN_2</strain>
        <tissue evidence="1">Leaf</tissue>
    </source>
</reference>
<proteinExistence type="predicted"/>
<evidence type="ECO:0000313" key="1">
    <source>
        <dbReference type="EMBL" id="KAL3813222.1"/>
    </source>
</evidence>
<gene>
    <name evidence="1" type="ORF">ACJIZ3_014490</name>
</gene>
<comment type="caution">
    <text evidence="1">The sequence shown here is derived from an EMBL/GenBank/DDBJ whole genome shotgun (WGS) entry which is preliminary data.</text>
</comment>
<accession>A0ABD3RJQ0</accession>
<evidence type="ECO:0000313" key="2">
    <source>
        <dbReference type="Proteomes" id="UP001634393"/>
    </source>
</evidence>